<accession>A0ABN8QCW6</accession>
<sequence length="106" mass="11978">MKDGYLVSMLERCTVSGDTVSCRLTLWGTAIQEVANHKSYSITDVRVKIFNSTKYLTSTTATTFTIAEESYEPPSEEDFSRLFDAVSNYVPKILLPDSYKTWLTCV</sequence>
<dbReference type="Gene3D" id="2.40.50.140">
    <property type="entry name" value="Nucleic acid-binding proteins"/>
    <property type="match status" value="1"/>
</dbReference>
<dbReference type="SUPFAM" id="SSF50249">
    <property type="entry name" value="Nucleic acid-binding proteins"/>
    <property type="match status" value="1"/>
</dbReference>
<dbReference type="Proteomes" id="UP001159427">
    <property type="component" value="Unassembled WGS sequence"/>
</dbReference>
<organism evidence="1 2">
    <name type="scientific">Porites evermanni</name>
    <dbReference type="NCBI Taxonomy" id="104178"/>
    <lineage>
        <taxon>Eukaryota</taxon>
        <taxon>Metazoa</taxon>
        <taxon>Cnidaria</taxon>
        <taxon>Anthozoa</taxon>
        <taxon>Hexacorallia</taxon>
        <taxon>Scleractinia</taxon>
        <taxon>Fungiina</taxon>
        <taxon>Poritidae</taxon>
        <taxon>Porites</taxon>
    </lineage>
</organism>
<gene>
    <name evidence="1" type="ORF">PEVE_00003853</name>
</gene>
<protein>
    <submittedName>
        <fullName evidence="1">Uncharacterized protein</fullName>
    </submittedName>
</protein>
<evidence type="ECO:0000313" key="1">
    <source>
        <dbReference type="EMBL" id="CAH3161204.1"/>
    </source>
</evidence>
<dbReference type="EMBL" id="CALNXI010001234">
    <property type="protein sequence ID" value="CAH3161204.1"/>
    <property type="molecule type" value="Genomic_DNA"/>
</dbReference>
<name>A0ABN8QCW6_9CNID</name>
<comment type="caution">
    <text evidence="1">The sequence shown here is derived from an EMBL/GenBank/DDBJ whole genome shotgun (WGS) entry which is preliminary data.</text>
</comment>
<keyword evidence="2" id="KW-1185">Reference proteome</keyword>
<dbReference type="InterPro" id="IPR012340">
    <property type="entry name" value="NA-bd_OB-fold"/>
</dbReference>
<proteinExistence type="predicted"/>
<reference evidence="1 2" key="1">
    <citation type="submission" date="2022-05" db="EMBL/GenBank/DDBJ databases">
        <authorList>
            <consortium name="Genoscope - CEA"/>
            <person name="William W."/>
        </authorList>
    </citation>
    <scope>NUCLEOTIDE SEQUENCE [LARGE SCALE GENOMIC DNA]</scope>
</reference>
<evidence type="ECO:0000313" key="2">
    <source>
        <dbReference type="Proteomes" id="UP001159427"/>
    </source>
</evidence>